<evidence type="ECO:0000313" key="3">
    <source>
        <dbReference type="Proteomes" id="UP001190926"/>
    </source>
</evidence>
<feature type="compositionally biased region" description="Basic residues" evidence="1">
    <location>
        <begin position="178"/>
        <end position="187"/>
    </location>
</feature>
<reference evidence="2 3" key="1">
    <citation type="journal article" date="2021" name="Nat. Commun.">
        <title>Incipient diploidization of the medicinal plant Perilla within 10,000 years.</title>
        <authorList>
            <person name="Zhang Y."/>
            <person name="Shen Q."/>
            <person name="Leng L."/>
            <person name="Zhang D."/>
            <person name="Chen S."/>
            <person name="Shi Y."/>
            <person name="Ning Z."/>
            <person name="Chen S."/>
        </authorList>
    </citation>
    <scope>NUCLEOTIDE SEQUENCE [LARGE SCALE GENOMIC DNA]</scope>
    <source>
        <strain evidence="3">cv. PC099</strain>
    </source>
</reference>
<evidence type="ECO:0008006" key="4">
    <source>
        <dbReference type="Google" id="ProtNLM"/>
    </source>
</evidence>
<dbReference type="SUPFAM" id="SSF54160">
    <property type="entry name" value="Chromo domain-like"/>
    <property type="match status" value="1"/>
</dbReference>
<accession>A0AAD4JNS6</accession>
<comment type="caution">
    <text evidence="2">The sequence shown here is derived from an EMBL/GenBank/DDBJ whole genome shotgun (WGS) entry which is preliminary data.</text>
</comment>
<dbReference type="InterPro" id="IPR016197">
    <property type="entry name" value="Chromo-like_dom_sf"/>
</dbReference>
<organism evidence="2 3">
    <name type="scientific">Perilla frutescens var. hirtella</name>
    <name type="common">Perilla citriodora</name>
    <name type="synonym">Perilla setoyensis</name>
    <dbReference type="NCBI Taxonomy" id="608512"/>
    <lineage>
        <taxon>Eukaryota</taxon>
        <taxon>Viridiplantae</taxon>
        <taxon>Streptophyta</taxon>
        <taxon>Embryophyta</taxon>
        <taxon>Tracheophyta</taxon>
        <taxon>Spermatophyta</taxon>
        <taxon>Magnoliopsida</taxon>
        <taxon>eudicotyledons</taxon>
        <taxon>Gunneridae</taxon>
        <taxon>Pentapetalae</taxon>
        <taxon>asterids</taxon>
        <taxon>lamiids</taxon>
        <taxon>Lamiales</taxon>
        <taxon>Lamiaceae</taxon>
        <taxon>Nepetoideae</taxon>
        <taxon>Elsholtzieae</taxon>
        <taxon>Perilla</taxon>
    </lineage>
</organism>
<feature type="region of interest" description="Disordered" evidence="1">
    <location>
        <begin position="158"/>
        <end position="187"/>
    </location>
</feature>
<dbReference type="AlphaFoldDB" id="A0AAD4JNS6"/>
<keyword evidence="3" id="KW-1185">Reference proteome</keyword>
<sequence>MSKLKKRARTTEPKPSGSDAFSADRKRAKLHQIQEHPVLPVVSDKILKEALLQQEEIQREEDNQNPNKNHGIEEDDDEDDSQGFSETQRQVWGAGLPTLLPLVIVSSRIVLRSGRPDHQILVQWQGLPPDAATWESLASFREAFPDFHLEDKVELKAGGVDTSESSHDVGIAQGRPRRETRRPSRYV</sequence>
<dbReference type="Proteomes" id="UP001190926">
    <property type="component" value="Unassembled WGS sequence"/>
</dbReference>
<evidence type="ECO:0000256" key="1">
    <source>
        <dbReference type="SAM" id="MobiDB-lite"/>
    </source>
</evidence>
<name>A0AAD4JNS6_PERFH</name>
<dbReference type="EMBL" id="SDAM02000018">
    <property type="protein sequence ID" value="KAH6837260.1"/>
    <property type="molecule type" value="Genomic_DNA"/>
</dbReference>
<feature type="region of interest" description="Disordered" evidence="1">
    <location>
        <begin position="53"/>
        <end position="87"/>
    </location>
</feature>
<dbReference type="Gene3D" id="2.40.50.40">
    <property type="match status" value="1"/>
</dbReference>
<feature type="region of interest" description="Disordered" evidence="1">
    <location>
        <begin position="1"/>
        <end position="36"/>
    </location>
</feature>
<evidence type="ECO:0000313" key="2">
    <source>
        <dbReference type="EMBL" id="KAH6837260.1"/>
    </source>
</evidence>
<gene>
    <name evidence="2" type="ORF">C2S53_003047</name>
</gene>
<proteinExistence type="predicted"/>
<protein>
    <recommendedName>
        <fullName evidence="4">Chromo domain-containing protein</fullName>
    </recommendedName>
</protein>